<evidence type="ECO:0000313" key="2">
    <source>
        <dbReference type="EMBL" id="CCM02668.1"/>
    </source>
</evidence>
<protein>
    <submittedName>
        <fullName evidence="2">Uncharacterized protein</fullName>
    </submittedName>
</protein>
<dbReference type="EMBL" id="HE797087">
    <property type="protein sequence ID" value="CCM02668.1"/>
    <property type="molecule type" value="Genomic_DNA"/>
</dbReference>
<evidence type="ECO:0000313" key="3">
    <source>
        <dbReference type="Proteomes" id="UP000006352"/>
    </source>
</evidence>
<dbReference type="HOGENOM" id="CLU_1555278_0_0_1"/>
<dbReference type="InParanoid" id="J4G7X8"/>
<dbReference type="RefSeq" id="XP_012181951.1">
    <property type="nucleotide sequence ID" value="XM_012326561.1"/>
</dbReference>
<reference evidence="2 3" key="1">
    <citation type="journal article" date="2012" name="Appl. Environ. Microbiol.">
        <title>Short-read sequencing for genomic analysis of the brown rot fungus Fibroporia radiculosa.</title>
        <authorList>
            <person name="Tang J.D."/>
            <person name="Perkins A.D."/>
            <person name="Sonstegard T.S."/>
            <person name="Schroeder S.G."/>
            <person name="Burgess S.C."/>
            <person name="Diehl S.V."/>
        </authorList>
    </citation>
    <scope>NUCLEOTIDE SEQUENCE [LARGE SCALE GENOMIC DNA]</scope>
    <source>
        <strain evidence="2 3">TFFH 294</strain>
    </source>
</reference>
<evidence type="ECO:0000256" key="1">
    <source>
        <dbReference type="SAM" id="MobiDB-lite"/>
    </source>
</evidence>
<name>J4G7X8_9APHY</name>
<dbReference type="Proteomes" id="UP000006352">
    <property type="component" value="Unassembled WGS sequence"/>
</dbReference>
<dbReference type="GeneID" id="24097579"/>
<dbReference type="OrthoDB" id="3233731at2759"/>
<sequence length="172" mass="18432">MQTDADARDDLAVFGSAVMPSAMRKPGMSVLALPSRHRRAAPHLRKPEFLLDVFPVPESAPQSQPSSKARRRPAPLTLTPPSPASKRPMNPLDDTRKDFINNSFAPTPAPAPAVPVRAPASPHHRSRPAEQPLVPAIRVESRSAAARKIALGGKPSLGMRGLLKVMGGKKDI</sequence>
<feature type="region of interest" description="Disordered" evidence="1">
    <location>
        <begin position="52"/>
        <end position="136"/>
    </location>
</feature>
<gene>
    <name evidence="2" type="ORF">FIBRA_04773</name>
</gene>
<dbReference type="AlphaFoldDB" id="J4G7X8"/>
<proteinExistence type="predicted"/>
<accession>J4G7X8</accession>
<organism evidence="2 3">
    <name type="scientific">Fibroporia radiculosa</name>
    <dbReference type="NCBI Taxonomy" id="599839"/>
    <lineage>
        <taxon>Eukaryota</taxon>
        <taxon>Fungi</taxon>
        <taxon>Dikarya</taxon>
        <taxon>Basidiomycota</taxon>
        <taxon>Agaricomycotina</taxon>
        <taxon>Agaricomycetes</taxon>
        <taxon>Polyporales</taxon>
        <taxon>Fibroporiaceae</taxon>
        <taxon>Fibroporia</taxon>
    </lineage>
</organism>
<keyword evidence="3" id="KW-1185">Reference proteome</keyword>